<comment type="caution">
    <text evidence="1">The sequence shown here is derived from an EMBL/GenBank/DDBJ whole genome shotgun (WGS) entry which is preliminary data.</text>
</comment>
<reference evidence="1" key="1">
    <citation type="submission" date="2014-03" db="EMBL/GenBank/DDBJ databases">
        <authorList>
            <person name="Genoscope - CEA"/>
        </authorList>
    </citation>
    <scope>NUCLEOTIDE SEQUENCE [LARGE SCALE GENOMIC DNA]</scope>
    <source>
        <strain evidence="1">CF27</strain>
    </source>
</reference>
<evidence type="ECO:0000313" key="1">
    <source>
        <dbReference type="EMBL" id="CDQ09054.1"/>
    </source>
</evidence>
<proteinExistence type="predicted"/>
<protein>
    <submittedName>
        <fullName evidence="1">Uncharacterized protein</fullName>
    </submittedName>
</protein>
<accession>A0A060UR89</accession>
<gene>
    <name evidence="1" type="ORF">AFERRI_150059</name>
</gene>
<sequence>MKRGAVLSRMDRTQEGAHTFPNLALNEGGAARLALVQFCGTLGIRQRSGAEHDFQLTGVYFGIGERGRCDIHLIANLPEHPRIPQAQAHIGILKEFYTTGIEGLGVHCHPPV</sequence>
<organism evidence="1">
    <name type="scientific">Acidithiobacillus ferrivorans</name>
    <dbReference type="NCBI Taxonomy" id="160808"/>
    <lineage>
        <taxon>Bacteria</taxon>
        <taxon>Pseudomonadati</taxon>
        <taxon>Pseudomonadota</taxon>
        <taxon>Acidithiobacillia</taxon>
        <taxon>Acidithiobacillales</taxon>
        <taxon>Acidithiobacillaceae</taxon>
        <taxon>Acidithiobacillus</taxon>
    </lineage>
</organism>
<name>A0A060UR89_9PROT</name>
<reference evidence="1" key="2">
    <citation type="submission" date="2014-07" db="EMBL/GenBank/DDBJ databases">
        <title>Initial genome analysis of the psychrotolerant acidophile Acidithiobacillus ferrivorans CF27: insights into iron and sulfur oxidation pathways and into biofilm formation.</title>
        <authorList>
            <person name="Talla E."/>
            <person name="Hedrich S."/>
            <person name="Mangenot S."/>
            <person name="Ji B."/>
            <person name="Johnson D.B."/>
            <person name="Barbe V."/>
            <person name="Bonnefoy V."/>
        </authorList>
    </citation>
    <scope>NUCLEOTIDE SEQUENCE [LARGE SCALE GENOMIC DNA]</scope>
    <source>
        <strain evidence="1">CF27</strain>
    </source>
</reference>
<dbReference type="EMBL" id="CCCS020000007">
    <property type="protein sequence ID" value="CDQ09054.1"/>
    <property type="molecule type" value="Genomic_DNA"/>
</dbReference>
<dbReference type="AlphaFoldDB" id="A0A060UR89"/>